<evidence type="ECO:0000256" key="4">
    <source>
        <dbReference type="SAM" id="MobiDB-lite"/>
    </source>
</evidence>
<organism evidence="6 7">
    <name type="scientific">Microbacterium plantarum</name>
    <dbReference type="NCBI Taxonomy" id="1816425"/>
    <lineage>
        <taxon>Bacteria</taxon>
        <taxon>Bacillati</taxon>
        <taxon>Actinomycetota</taxon>
        <taxon>Actinomycetes</taxon>
        <taxon>Micrococcales</taxon>
        <taxon>Microbacteriaceae</taxon>
        <taxon>Microbacterium</taxon>
    </lineage>
</organism>
<dbReference type="Proteomes" id="UP001589643">
    <property type="component" value="Unassembled WGS sequence"/>
</dbReference>
<dbReference type="CDD" id="cd03674">
    <property type="entry name" value="NUDIX_Hydrolase"/>
    <property type="match status" value="1"/>
</dbReference>
<keyword evidence="7" id="KW-1185">Reference proteome</keyword>
<dbReference type="InterPro" id="IPR000086">
    <property type="entry name" value="NUDIX_hydrolase_dom"/>
</dbReference>
<comment type="caution">
    <text evidence="6">The sequence shown here is derived from an EMBL/GenBank/DDBJ whole genome shotgun (WGS) entry which is preliminary data.</text>
</comment>
<accession>A0ABV5EPD1</accession>
<name>A0ABV5EPD1_9MICO</name>
<dbReference type="PRINTS" id="PR00502">
    <property type="entry name" value="NUDIXFAMILY"/>
</dbReference>
<comment type="similarity">
    <text evidence="1 3">Belongs to the Nudix hydrolase family.</text>
</comment>
<dbReference type="PANTHER" id="PTHR43736:SF1">
    <property type="entry name" value="DIHYDRONEOPTERIN TRIPHOSPHATE DIPHOSPHATASE"/>
    <property type="match status" value="1"/>
</dbReference>
<dbReference type="SUPFAM" id="SSF55811">
    <property type="entry name" value="Nudix"/>
    <property type="match status" value="1"/>
</dbReference>
<evidence type="ECO:0000256" key="1">
    <source>
        <dbReference type="ARBA" id="ARBA00005582"/>
    </source>
</evidence>
<evidence type="ECO:0000313" key="6">
    <source>
        <dbReference type="EMBL" id="MFB8891829.1"/>
    </source>
</evidence>
<dbReference type="Gene3D" id="3.90.79.10">
    <property type="entry name" value="Nucleoside Triphosphate Pyrophosphohydrolase"/>
    <property type="match status" value="1"/>
</dbReference>
<dbReference type="PROSITE" id="PS00893">
    <property type="entry name" value="NUDIX_BOX"/>
    <property type="match status" value="1"/>
</dbReference>
<feature type="domain" description="Nudix hydrolase" evidence="5">
    <location>
        <begin position="11"/>
        <end position="160"/>
    </location>
</feature>
<keyword evidence="2 3" id="KW-0378">Hydrolase</keyword>
<dbReference type="InterPro" id="IPR020084">
    <property type="entry name" value="NUDIX_hydrolase_CS"/>
</dbReference>
<dbReference type="Pfam" id="PF00293">
    <property type="entry name" value="NUDIX"/>
    <property type="match status" value="1"/>
</dbReference>
<dbReference type="PANTHER" id="PTHR43736">
    <property type="entry name" value="ADP-RIBOSE PYROPHOSPHATASE"/>
    <property type="match status" value="1"/>
</dbReference>
<sequence length="194" mass="20498">MTIIDRTASYAKQFTVSGYVLNPAEDRILLIHHKKLAKWLPPGGHVDEDETPQAAVVREVFEETGVAAELRPHAGVDLAADGRTEAQLDLPISMSYQLIPQRPGEPAHIHMDMAFVLHTSERGALTPAAGEVHDAGWFSSIEIDELDAFPSVKVIARELLAPAAAEGRAGSVSPGASPAGPDAVLGEGTSPGRG</sequence>
<dbReference type="RefSeq" id="WP_378716697.1">
    <property type="nucleotide sequence ID" value="NZ_JBHLHV010000001.1"/>
</dbReference>
<evidence type="ECO:0000256" key="3">
    <source>
        <dbReference type="RuleBase" id="RU003476"/>
    </source>
</evidence>
<evidence type="ECO:0000256" key="2">
    <source>
        <dbReference type="ARBA" id="ARBA00022801"/>
    </source>
</evidence>
<evidence type="ECO:0000259" key="5">
    <source>
        <dbReference type="PROSITE" id="PS51462"/>
    </source>
</evidence>
<protein>
    <submittedName>
        <fullName evidence="6">NUDIX hydrolase</fullName>
    </submittedName>
</protein>
<dbReference type="PROSITE" id="PS51462">
    <property type="entry name" value="NUDIX"/>
    <property type="match status" value="1"/>
</dbReference>
<dbReference type="EMBL" id="JBHLHV010000001">
    <property type="protein sequence ID" value="MFB8891829.1"/>
    <property type="molecule type" value="Genomic_DNA"/>
</dbReference>
<gene>
    <name evidence="6" type="ORF">AB7P39_03110</name>
</gene>
<proteinExistence type="inferred from homology"/>
<feature type="region of interest" description="Disordered" evidence="4">
    <location>
        <begin position="166"/>
        <end position="194"/>
    </location>
</feature>
<dbReference type="InterPro" id="IPR015797">
    <property type="entry name" value="NUDIX_hydrolase-like_dom_sf"/>
</dbReference>
<evidence type="ECO:0000313" key="7">
    <source>
        <dbReference type="Proteomes" id="UP001589643"/>
    </source>
</evidence>
<reference evidence="6 7" key="1">
    <citation type="submission" date="2024-08" db="EMBL/GenBank/DDBJ databases">
        <title>Heavy metals resistant antinobacteria isolated from wastewater.</title>
        <authorList>
            <person name="Roman Ponce B."/>
            <person name="Blanco Mercado M.A."/>
            <person name="Avila Aldana I.N."/>
            <person name="Morales Arrieta S."/>
        </authorList>
    </citation>
    <scope>NUCLEOTIDE SEQUENCE [LARGE SCALE GENOMIC DNA]</scope>
    <source>
        <strain evidence="7">sma-1</strain>
    </source>
</reference>
<dbReference type="GO" id="GO:0016787">
    <property type="term" value="F:hydrolase activity"/>
    <property type="evidence" value="ECO:0007669"/>
    <property type="project" value="UniProtKB-KW"/>
</dbReference>
<dbReference type="InterPro" id="IPR020476">
    <property type="entry name" value="Nudix_hydrolase"/>
</dbReference>